<keyword evidence="8" id="KW-0460">Magnesium</keyword>
<evidence type="ECO:0000256" key="3">
    <source>
        <dbReference type="ARBA" id="ARBA00004826"/>
    </source>
</evidence>
<dbReference type="Pfam" id="PF00293">
    <property type="entry name" value="NUDIX"/>
    <property type="match status" value="1"/>
</dbReference>
<dbReference type="GO" id="GO:0004452">
    <property type="term" value="F:isopentenyl-diphosphate delta-isomerase activity"/>
    <property type="evidence" value="ECO:0007669"/>
    <property type="project" value="UniProtKB-EC"/>
</dbReference>
<evidence type="ECO:0000313" key="14">
    <source>
        <dbReference type="EMBL" id="WZN60438.1"/>
    </source>
</evidence>
<organism evidence="14 15">
    <name type="scientific">Chloropicon roscoffensis</name>
    <dbReference type="NCBI Taxonomy" id="1461544"/>
    <lineage>
        <taxon>Eukaryota</taxon>
        <taxon>Viridiplantae</taxon>
        <taxon>Chlorophyta</taxon>
        <taxon>Chloropicophyceae</taxon>
        <taxon>Chloropicales</taxon>
        <taxon>Chloropicaceae</taxon>
        <taxon>Chloropicon</taxon>
    </lineage>
</organism>
<comment type="function">
    <text evidence="2">Catalyzes the 1,3-allylic rearrangement of the homoallylic substrate isopentenyl (IPP) to its highly electrophilic allylic isomer, dimethylallyl diphosphate (DMAPP).</text>
</comment>
<evidence type="ECO:0000259" key="13">
    <source>
        <dbReference type="PROSITE" id="PS51462"/>
    </source>
</evidence>
<keyword evidence="6" id="KW-0444">Lipid biosynthesis</keyword>
<keyword evidence="9" id="KW-0752">Steroid biosynthesis</keyword>
<dbReference type="Proteomes" id="UP001472866">
    <property type="component" value="Chromosome 03"/>
</dbReference>
<dbReference type="CDD" id="cd02885">
    <property type="entry name" value="NUDIX_IPP_Isomerase"/>
    <property type="match status" value="1"/>
</dbReference>
<dbReference type="GO" id="GO:0006694">
    <property type="term" value="P:steroid biosynthetic process"/>
    <property type="evidence" value="ECO:0007669"/>
    <property type="project" value="UniProtKB-KW"/>
</dbReference>
<keyword evidence="11" id="KW-0414">Isoprene biosynthesis</keyword>
<comment type="similarity">
    <text evidence="4">Belongs to the IPP isomerase type 1 family.</text>
</comment>
<gene>
    <name evidence="14" type="ORF">HKI87_03g19670</name>
</gene>
<evidence type="ECO:0000256" key="6">
    <source>
        <dbReference type="ARBA" id="ARBA00022516"/>
    </source>
</evidence>
<evidence type="ECO:0000256" key="11">
    <source>
        <dbReference type="ARBA" id="ARBA00023229"/>
    </source>
</evidence>
<dbReference type="PROSITE" id="PS51462">
    <property type="entry name" value="NUDIX"/>
    <property type="match status" value="1"/>
</dbReference>
<keyword evidence="12" id="KW-0413">Isomerase</keyword>
<evidence type="ECO:0000256" key="10">
    <source>
        <dbReference type="ARBA" id="ARBA00023098"/>
    </source>
</evidence>
<dbReference type="InterPro" id="IPR011876">
    <property type="entry name" value="IsopentenylPP_isomerase_typ1"/>
</dbReference>
<evidence type="ECO:0000256" key="2">
    <source>
        <dbReference type="ARBA" id="ARBA00003951"/>
    </source>
</evidence>
<reference evidence="14 15" key="1">
    <citation type="submission" date="2024-03" db="EMBL/GenBank/DDBJ databases">
        <title>Complete genome sequence of the green alga Chloropicon roscoffensis RCC1871.</title>
        <authorList>
            <person name="Lemieux C."/>
            <person name="Pombert J.-F."/>
            <person name="Otis C."/>
            <person name="Turmel M."/>
        </authorList>
    </citation>
    <scope>NUCLEOTIDE SEQUENCE [LARGE SCALE GENOMIC DNA]</scope>
    <source>
        <strain evidence="14 15">RCC1871</strain>
    </source>
</reference>
<protein>
    <recommendedName>
        <fullName evidence="5">isopentenyl-diphosphate Delta-isomerase</fullName>
        <ecNumber evidence="5">5.3.3.2</ecNumber>
    </recommendedName>
</protein>
<proteinExistence type="inferred from homology"/>
<evidence type="ECO:0000256" key="5">
    <source>
        <dbReference type="ARBA" id="ARBA00012057"/>
    </source>
</evidence>
<evidence type="ECO:0000313" key="15">
    <source>
        <dbReference type="Proteomes" id="UP001472866"/>
    </source>
</evidence>
<dbReference type="EMBL" id="CP151503">
    <property type="protein sequence ID" value="WZN60438.1"/>
    <property type="molecule type" value="Genomic_DNA"/>
</dbReference>
<dbReference type="AlphaFoldDB" id="A0AAX4P2Y8"/>
<dbReference type="GO" id="GO:0005737">
    <property type="term" value="C:cytoplasm"/>
    <property type="evidence" value="ECO:0007669"/>
    <property type="project" value="TreeGrafter"/>
</dbReference>
<keyword evidence="15" id="KW-1185">Reference proteome</keyword>
<dbReference type="SUPFAM" id="SSF55811">
    <property type="entry name" value="Nudix"/>
    <property type="match status" value="1"/>
</dbReference>
<evidence type="ECO:0000256" key="12">
    <source>
        <dbReference type="ARBA" id="ARBA00023235"/>
    </source>
</evidence>
<keyword evidence="10" id="KW-0443">Lipid metabolism</keyword>
<dbReference type="InterPro" id="IPR000086">
    <property type="entry name" value="NUDIX_hydrolase_dom"/>
</dbReference>
<dbReference type="GO" id="GO:0009240">
    <property type="term" value="P:isopentenyl diphosphate biosynthetic process"/>
    <property type="evidence" value="ECO:0007669"/>
    <property type="project" value="TreeGrafter"/>
</dbReference>
<evidence type="ECO:0000256" key="1">
    <source>
        <dbReference type="ARBA" id="ARBA00001946"/>
    </source>
</evidence>
<dbReference type="GO" id="GO:0046872">
    <property type="term" value="F:metal ion binding"/>
    <property type="evidence" value="ECO:0007669"/>
    <property type="project" value="UniProtKB-KW"/>
</dbReference>
<evidence type="ECO:0000256" key="8">
    <source>
        <dbReference type="ARBA" id="ARBA00022842"/>
    </source>
</evidence>
<dbReference type="InterPro" id="IPR015797">
    <property type="entry name" value="NUDIX_hydrolase-like_dom_sf"/>
</dbReference>
<dbReference type="NCBIfam" id="TIGR02150">
    <property type="entry name" value="IPP_isom_1"/>
    <property type="match status" value="1"/>
</dbReference>
<accession>A0AAX4P2Y8</accession>
<dbReference type="FunFam" id="3.90.79.10:FF:000012">
    <property type="entry name" value="Isopentenyl-diphosphate Delta-isomerase 1"/>
    <property type="match status" value="1"/>
</dbReference>
<comment type="cofactor">
    <cofactor evidence="1">
        <name>Mg(2+)</name>
        <dbReference type="ChEBI" id="CHEBI:18420"/>
    </cofactor>
</comment>
<dbReference type="EC" id="5.3.3.2" evidence="5"/>
<comment type="pathway">
    <text evidence="3">Isoprenoid biosynthesis; dimethylallyl diphosphate biosynthesis; dimethylallyl diphosphate from isopentenyl diphosphate: step 1/1.</text>
</comment>
<sequence>MRLSSAVLRKLLGGLRDSPRVSLKKPCLRIGPRPYTCSRTFPGSSLPNHHHHRAMATSCGSSGKWTGGQTQEEFMLKDTCILVNEADEVTGHASKKECHIFDSGRPKGLLHRAFSVFLFNAKNELLLQQRASSKITFPSVWTNTCCSHPLHGYDPAEVEDLKDAEAGRTPATINAAIRKLDHELGIRATQVPAEKFKFQTRLHYCARDASTAEEGSGWSWGEHEMDYILLIRTDDPVDVIPNPEEVDNHKYVTQDELREMMRDEDLLWSPWFRIIEKEFLHTWWDNLDEALSTPKFVDGKIHRLEIPVAYTAA</sequence>
<dbReference type="PANTHER" id="PTHR10885">
    <property type="entry name" value="ISOPENTENYL-DIPHOSPHATE DELTA-ISOMERASE"/>
    <property type="match status" value="1"/>
</dbReference>
<dbReference type="PANTHER" id="PTHR10885:SF0">
    <property type="entry name" value="ISOPENTENYL-DIPHOSPHATE DELTA-ISOMERASE"/>
    <property type="match status" value="1"/>
</dbReference>
<keyword evidence="7" id="KW-0479">Metal-binding</keyword>
<name>A0AAX4P2Y8_9CHLO</name>
<dbReference type="Gene3D" id="3.90.79.10">
    <property type="entry name" value="Nucleoside Triphosphate Pyrophosphohydrolase"/>
    <property type="match status" value="1"/>
</dbReference>
<feature type="domain" description="Nudix hydrolase" evidence="13">
    <location>
        <begin position="109"/>
        <end position="274"/>
    </location>
</feature>
<evidence type="ECO:0000256" key="9">
    <source>
        <dbReference type="ARBA" id="ARBA00022955"/>
    </source>
</evidence>
<evidence type="ECO:0000256" key="4">
    <source>
        <dbReference type="ARBA" id="ARBA00007579"/>
    </source>
</evidence>
<evidence type="ECO:0000256" key="7">
    <source>
        <dbReference type="ARBA" id="ARBA00022723"/>
    </source>
</evidence>